<dbReference type="OrthoDB" id="2985529at2"/>
<organism evidence="3 4">
    <name type="scientific">Pontibacter akesuensis</name>
    <dbReference type="NCBI Taxonomy" id="388950"/>
    <lineage>
        <taxon>Bacteria</taxon>
        <taxon>Pseudomonadati</taxon>
        <taxon>Bacteroidota</taxon>
        <taxon>Cytophagia</taxon>
        <taxon>Cytophagales</taxon>
        <taxon>Hymenobacteraceae</taxon>
        <taxon>Pontibacter</taxon>
    </lineage>
</organism>
<reference evidence="4" key="1">
    <citation type="submission" date="2016-10" db="EMBL/GenBank/DDBJ databases">
        <authorList>
            <person name="Varghese N."/>
        </authorList>
    </citation>
    <scope>NUCLEOTIDE SEQUENCE [LARGE SCALE GENOMIC DNA]</scope>
    <source>
        <strain evidence="4">DSM 18820</strain>
    </source>
</reference>
<dbReference type="NCBIfam" id="TIGR04183">
    <property type="entry name" value="Por_Secre_tail"/>
    <property type="match status" value="1"/>
</dbReference>
<evidence type="ECO:0000259" key="2">
    <source>
        <dbReference type="Pfam" id="PF18962"/>
    </source>
</evidence>
<dbReference type="Proteomes" id="UP000182491">
    <property type="component" value="Unassembled WGS sequence"/>
</dbReference>
<keyword evidence="4" id="KW-1185">Reference proteome</keyword>
<dbReference type="InterPro" id="IPR026444">
    <property type="entry name" value="Secre_tail"/>
</dbReference>
<dbReference type="EMBL" id="FPCA01000002">
    <property type="protein sequence ID" value="SFU71032.1"/>
    <property type="molecule type" value="Genomic_DNA"/>
</dbReference>
<protein>
    <submittedName>
        <fullName evidence="3">Por secretion system C-terminal sorting domain-containing protein</fullName>
    </submittedName>
</protein>
<evidence type="ECO:0000256" key="1">
    <source>
        <dbReference type="SAM" id="SignalP"/>
    </source>
</evidence>
<keyword evidence="1" id="KW-0732">Signal</keyword>
<dbReference type="AlphaFoldDB" id="A0A1I7IDP0"/>
<evidence type="ECO:0000313" key="3">
    <source>
        <dbReference type="EMBL" id="SFU71032.1"/>
    </source>
</evidence>
<dbReference type="Pfam" id="PF18962">
    <property type="entry name" value="Por_Secre_tail"/>
    <property type="match status" value="1"/>
</dbReference>
<gene>
    <name evidence="3" type="ORF">SAMN04487941_2130</name>
</gene>
<evidence type="ECO:0000313" key="4">
    <source>
        <dbReference type="Proteomes" id="UP000182491"/>
    </source>
</evidence>
<accession>A0A1I7IDP0</accession>
<name>A0A1I7IDP0_9BACT</name>
<feature type="chain" id="PRO_5010228012" evidence="1">
    <location>
        <begin position="20"/>
        <end position="126"/>
    </location>
</feature>
<sequence>MKKIILAVFMSVSVLMAQAQIKAPAQVQAAQETNQQNPLGLAQEEDVAIYPNPSNGVFTISISNLKAQKLELSIINVIGNEIHRETLTRSEPTLTRTINLDRYAKGLYYVKLEADNYSAVRRVVVK</sequence>
<dbReference type="RefSeq" id="WP_068837500.1">
    <property type="nucleotide sequence ID" value="NZ_BMXC01000002.1"/>
</dbReference>
<dbReference type="STRING" id="388950.GCA_001611675_01411"/>
<feature type="domain" description="Secretion system C-terminal sorting" evidence="2">
    <location>
        <begin position="49"/>
        <end position="125"/>
    </location>
</feature>
<proteinExistence type="predicted"/>
<feature type="signal peptide" evidence="1">
    <location>
        <begin position="1"/>
        <end position="19"/>
    </location>
</feature>